<evidence type="ECO:0000313" key="2">
    <source>
        <dbReference type="Proteomes" id="UP000756530"/>
    </source>
</evidence>
<dbReference type="Pfam" id="PF05708">
    <property type="entry name" value="Peptidase_C92"/>
    <property type="match status" value="1"/>
</dbReference>
<protein>
    <recommendedName>
        <fullName evidence="3">Permuted papain-like amidase enzyme, YaeF/YiiX, C92 family</fullName>
    </recommendedName>
</protein>
<sequence>MSRFHALLGAFLLASCGLPIEHPDFTGLPPTLQAKDFHCCADPDRHPAWFTEVAMTMSEPLEPLFDPGPNSGYLSHDPRAMARIAAQAQPLDMLTLAAKSHLGSRFFSGWFTHTALYLGTEAQLREAGLWTHPSIVPHHAEIRSGKIVIEGVATHVRLATLDEILSQRDAAALIRTNLSTRDKGRAASRALSLLNYPFDYFFDLNTCDAFACTEVLARAFPTLDFPIRTMQGYQVLLPDDVAAKAIRGEQMRIVDYVEGNGTDWHAPGLEGAMYRIAAFWGPAPVGPVAAVTSSLDLAACTPD</sequence>
<dbReference type="PROSITE" id="PS51257">
    <property type="entry name" value="PROKAR_LIPOPROTEIN"/>
    <property type="match status" value="1"/>
</dbReference>
<keyword evidence="2" id="KW-1185">Reference proteome</keyword>
<dbReference type="RefSeq" id="WP_218390716.1">
    <property type="nucleotide sequence ID" value="NZ_JAHUZE010000001.1"/>
</dbReference>
<name>A0ABS6SY07_9RHOB</name>
<accession>A0ABS6SY07</accession>
<reference evidence="1 2" key="1">
    <citation type="submission" date="2021-05" db="EMBL/GenBank/DDBJ databases">
        <title>Culturable bacteria isolated from Daya Bay.</title>
        <authorList>
            <person name="Zheng W."/>
            <person name="Yu S."/>
            <person name="Huang Y."/>
        </authorList>
    </citation>
    <scope>NUCLEOTIDE SEQUENCE [LARGE SCALE GENOMIC DNA]</scope>
    <source>
        <strain evidence="1 2">DP4N28-5</strain>
    </source>
</reference>
<organism evidence="1 2">
    <name type="scientific">Maritimibacter dapengensis</name>
    <dbReference type="NCBI Taxonomy" id="2836868"/>
    <lineage>
        <taxon>Bacteria</taxon>
        <taxon>Pseudomonadati</taxon>
        <taxon>Pseudomonadota</taxon>
        <taxon>Alphaproteobacteria</taxon>
        <taxon>Rhodobacterales</taxon>
        <taxon>Roseobacteraceae</taxon>
        <taxon>Maritimibacter</taxon>
    </lineage>
</organism>
<comment type="caution">
    <text evidence="1">The sequence shown here is derived from an EMBL/GenBank/DDBJ whole genome shotgun (WGS) entry which is preliminary data.</text>
</comment>
<dbReference type="InterPro" id="IPR024453">
    <property type="entry name" value="Peptidase_C92"/>
</dbReference>
<evidence type="ECO:0008006" key="3">
    <source>
        <dbReference type="Google" id="ProtNLM"/>
    </source>
</evidence>
<dbReference type="Proteomes" id="UP000756530">
    <property type="component" value="Unassembled WGS sequence"/>
</dbReference>
<evidence type="ECO:0000313" key="1">
    <source>
        <dbReference type="EMBL" id="MBV7377848.1"/>
    </source>
</evidence>
<proteinExistence type="predicted"/>
<dbReference type="EMBL" id="JAHUZE010000001">
    <property type="protein sequence ID" value="MBV7377848.1"/>
    <property type="molecule type" value="Genomic_DNA"/>
</dbReference>
<gene>
    <name evidence="1" type="ORF">KJP28_02845</name>
</gene>